<dbReference type="Pfam" id="PF00881">
    <property type="entry name" value="Nitroreductase"/>
    <property type="match status" value="1"/>
</dbReference>
<feature type="domain" description="Nitroreductase" evidence="4">
    <location>
        <begin position="33"/>
        <end position="199"/>
    </location>
</feature>
<evidence type="ECO:0000313" key="6">
    <source>
        <dbReference type="Proteomes" id="UP000663929"/>
    </source>
</evidence>
<evidence type="ECO:0000256" key="1">
    <source>
        <dbReference type="ARBA" id="ARBA00022630"/>
    </source>
</evidence>
<sequence>MTYPDHFVPFYFERFSREEMIQRSSDWYAFSDRRRTVREFSDEDVPAEVIDNAIRTASTAPSGAHKQPWFFAVVRDSHIKHQIRLAAEKEERINYEQRFPEDWKRDLAIFGTDHVKEFIDIAPAVIIIFKENYKVIDGKRHKNYYVNESVGIAAGMLIAALHNAGLATLTHTPNPMGFLNEILERPKNEVPVILLPVGYPKEGTRVPNLTRKPLEAISKVY</sequence>
<accession>A0A8A4TVK9</accession>
<dbReference type="SUPFAM" id="SSF55469">
    <property type="entry name" value="FMN-dependent nitroreductase-like"/>
    <property type="match status" value="1"/>
</dbReference>
<keyword evidence="2" id="KW-0288">FMN</keyword>
<keyword evidence="1" id="KW-0285">Flavoprotein</keyword>
<keyword evidence="3" id="KW-0560">Oxidoreductase</keyword>
<evidence type="ECO:0000256" key="3">
    <source>
        <dbReference type="ARBA" id="ARBA00023002"/>
    </source>
</evidence>
<dbReference type="KEGG" id="scor:J3U87_11945"/>
<dbReference type="EMBL" id="CP071793">
    <property type="protein sequence ID" value="QTD53164.1"/>
    <property type="molecule type" value="Genomic_DNA"/>
</dbReference>
<gene>
    <name evidence="5" type="ORF">J3U87_11945</name>
</gene>
<keyword evidence="6" id="KW-1185">Reference proteome</keyword>
<dbReference type="InterPro" id="IPR029479">
    <property type="entry name" value="Nitroreductase"/>
</dbReference>
<proteinExistence type="predicted"/>
<evidence type="ECO:0000313" key="5">
    <source>
        <dbReference type="EMBL" id="QTD53164.1"/>
    </source>
</evidence>
<dbReference type="GO" id="GO:0016491">
    <property type="term" value="F:oxidoreductase activity"/>
    <property type="evidence" value="ECO:0007669"/>
    <property type="project" value="UniProtKB-KW"/>
</dbReference>
<dbReference type="PANTHER" id="PTHR23026:SF90">
    <property type="entry name" value="IODOTYROSINE DEIODINASE 1"/>
    <property type="match status" value="1"/>
</dbReference>
<evidence type="ECO:0000256" key="2">
    <source>
        <dbReference type="ARBA" id="ARBA00022643"/>
    </source>
</evidence>
<dbReference type="InterPro" id="IPR050627">
    <property type="entry name" value="Nitroreductase/BluB"/>
</dbReference>
<reference evidence="5" key="1">
    <citation type="submission" date="2021-03" db="EMBL/GenBank/DDBJ databases">
        <title>Acanthopleuribacteraceae sp. M133.</title>
        <authorList>
            <person name="Wang G."/>
        </authorList>
    </citation>
    <scope>NUCLEOTIDE SEQUENCE</scope>
    <source>
        <strain evidence="5">M133</strain>
    </source>
</reference>
<dbReference type="InterPro" id="IPR000415">
    <property type="entry name" value="Nitroreductase-like"/>
</dbReference>
<dbReference type="PANTHER" id="PTHR23026">
    <property type="entry name" value="NADPH NITROREDUCTASE"/>
    <property type="match status" value="1"/>
</dbReference>
<name>A0A8A4TVK9_SULCO</name>
<dbReference type="RefSeq" id="WP_237383263.1">
    <property type="nucleotide sequence ID" value="NZ_CP071793.1"/>
</dbReference>
<organism evidence="5 6">
    <name type="scientific">Sulfidibacter corallicola</name>
    <dbReference type="NCBI Taxonomy" id="2818388"/>
    <lineage>
        <taxon>Bacteria</taxon>
        <taxon>Pseudomonadati</taxon>
        <taxon>Acidobacteriota</taxon>
        <taxon>Holophagae</taxon>
        <taxon>Acanthopleuribacterales</taxon>
        <taxon>Acanthopleuribacteraceae</taxon>
        <taxon>Sulfidibacter</taxon>
    </lineage>
</organism>
<dbReference type="Proteomes" id="UP000663929">
    <property type="component" value="Chromosome"/>
</dbReference>
<dbReference type="AlphaFoldDB" id="A0A8A4TVK9"/>
<protein>
    <submittedName>
        <fullName evidence="5">Nitroreductase family protein</fullName>
    </submittedName>
</protein>
<dbReference type="Gene3D" id="3.40.109.10">
    <property type="entry name" value="NADH Oxidase"/>
    <property type="match status" value="1"/>
</dbReference>
<dbReference type="CDD" id="cd02144">
    <property type="entry name" value="iodotyrosine_dehalogenase"/>
    <property type="match status" value="1"/>
</dbReference>
<evidence type="ECO:0000259" key="4">
    <source>
        <dbReference type="Pfam" id="PF00881"/>
    </source>
</evidence>